<comment type="subunit">
    <text evidence="9">Interacts with DRE2; as part of the cytosolic iron-sulfur (Fe-S) protein assembly (CIA) machinery.</text>
</comment>
<dbReference type="GO" id="GO:0016651">
    <property type="term" value="F:oxidoreductase activity, acting on NAD(P)H"/>
    <property type="evidence" value="ECO:0007669"/>
    <property type="project" value="UniProtKB-UniRule"/>
</dbReference>
<dbReference type="InterPro" id="IPR017938">
    <property type="entry name" value="Riboflavin_synthase-like_b-brl"/>
</dbReference>
<dbReference type="GO" id="GO:0050661">
    <property type="term" value="F:NADP binding"/>
    <property type="evidence" value="ECO:0007669"/>
    <property type="project" value="UniProtKB-UniRule"/>
</dbReference>
<keyword evidence="8 9" id="KW-0560">Oxidoreductase</keyword>
<evidence type="ECO:0000259" key="11">
    <source>
        <dbReference type="PROSITE" id="PS51384"/>
    </source>
</evidence>
<evidence type="ECO:0000313" key="12">
    <source>
        <dbReference type="EMBL" id="KAG7087386.1"/>
    </source>
</evidence>
<dbReference type="EC" id="1.18.1.-" evidence="9"/>
<comment type="subcellular location">
    <subcellularLocation>
        <location evidence="9">Cytoplasm</location>
    </subcellularLocation>
    <subcellularLocation>
        <location evidence="9">Mitochondrion</location>
    </subcellularLocation>
    <text evidence="9">Relocalizes to mitochondria after H(2)O(2) exposure.</text>
</comment>
<dbReference type="GO" id="GO:0010181">
    <property type="term" value="F:FMN binding"/>
    <property type="evidence" value="ECO:0007669"/>
    <property type="project" value="UniProtKB-UniRule"/>
</dbReference>
<dbReference type="GO" id="GO:0050660">
    <property type="term" value="F:flavin adenine dinucleotide binding"/>
    <property type="evidence" value="ECO:0007669"/>
    <property type="project" value="UniProtKB-UniRule"/>
</dbReference>
<feature type="binding site" evidence="9">
    <location>
        <position position="586"/>
    </location>
    <ligand>
        <name>FAD</name>
        <dbReference type="ChEBI" id="CHEBI:57692"/>
    </ligand>
</feature>
<dbReference type="SUPFAM" id="SSF63380">
    <property type="entry name" value="Riboflavin synthase domain-like"/>
    <property type="match status" value="1"/>
</dbReference>
<dbReference type="PRINTS" id="PR00369">
    <property type="entry name" value="FLAVODOXIN"/>
</dbReference>
<dbReference type="PRINTS" id="PR00371">
    <property type="entry name" value="FPNCR"/>
</dbReference>
<comment type="similarity">
    <text evidence="9">Belongs to the NADPH-dependent diflavin oxidoreductase NDOR1 family.</text>
</comment>
<dbReference type="PROSITE" id="PS51384">
    <property type="entry name" value="FAD_FR"/>
    <property type="match status" value="1"/>
</dbReference>
<dbReference type="Gene3D" id="1.20.990.10">
    <property type="entry name" value="NADPH-cytochrome p450 Reductase, Chain A, domain 3"/>
    <property type="match status" value="1"/>
</dbReference>
<keyword evidence="4 9" id="KW-0285">Flavoprotein</keyword>
<feature type="binding site" evidence="9">
    <location>
        <begin position="62"/>
        <end position="65"/>
    </location>
    <ligand>
        <name>FMN</name>
        <dbReference type="ChEBI" id="CHEBI:58210"/>
    </ligand>
</feature>
<feature type="binding site" evidence="9">
    <location>
        <begin position="373"/>
        <end position="376"/>
    </location>
    <ligand>
        <name>FAD</name>
        <dbReference type="ChEBI" id="CHEBI:57692"/>
    </ligand>
</feature>
<dbReference type="HAMAP" id="MF_03178">
    <property type="entry name" value="NDOR1"/>
    <property type="match status" value="1"/>
</dbReference>
<keyword evidence="7 9" id="KW-0521">NADP</keyword>
<comment type="cofactor">
    <cofactor evidence="2 9">
        <name>FAD</name>
        <dbReference type="ChEBI" id="CHEBI:57692"/>
    </cofactor>
</comment>
<evidence type="ECO:0000256" key="8">
    <source>
        <dbReference type="ARBA" id="ARBA00023002"/>
    </source>
</evidence>
<dbReference type="EMBL" id="CM032189">
    <property type="protein sequence ID" value="KAG7087386.1"/>
    <property type="molecule type" value="Genomic_DNA"/>
</dbReference>
<dbReference type="PROSITE" id="PS50902">
    <property type="entry name" value="FLAVODOXIN_LIKE"/>
    <property type="match status" value="1"/>
</dbReference>
<dbReference type="GO" id="GO:0016226">
    <property type="term" value="P:iron-sulfur cluster assembly"/>
    <property type="evidence" value="ECO:0007669"/>
    <property type="project" value="UniProtKB-UniRule"/>
</dbReference>
<keyword evidence="9" id="KW-0496">Mitochondrion</keyword>
<dbReference type="SUPFAM" id="SSF52343">
    <property type="entry name" value="Ferredoxin reductase-like, C-terminal NADP-linked domain"/>
    <property type="match status" value="1"/>
</dbReference>
<comment type="caution">
    <text evidence="12">The sequence shown here is derived from an EMBL/GenBank/DDBJ whole genome shotgun (WGS) entry which is preliminary data.</text>
</comment>
<dbReference type="Proteomes" id="UP001049176">
    <property type="component" value="Chromosome 9"/>
</dbReference>
<dbReference type="GO" id="GO:0160246">
    <property type="term" value="F:NADPH-iron-sulfur [2Fe-2S] protein oxidoreductase activity"/>
    <property type="evidence" value="ECO:0007669"/>
    <property type="project" value="InterPro"/>
</dbReference>
<keyword evidence="5 9" id="KW-0288">FMN</keyword>
<feature type="domain" description="Flavodoxin-like" evidence="10">
    <location>
        <begin position="9"/>
        <end position="153"/>
    </location>
</feature>
<comment type="similarity">
    <text evidence="9">In the N-terminal section; belongs to the flavodoxin family.</text>
</comment>
<dbReference type="Pfam" id="PF00258">
    <property type="entry name" value="Flavodoxin_1"/>
    <property type="match status" value="1"/>
</dbReference>
<gene>
    <name evidence="9" type="primary">TAH18</name>
    <name evidence="12" type="ORF">E1B28_013358</name>
</gene>
<dbReference type="InterPro" id="IPR039261">
    <property type="entry name" value="FNR_nucleotide-bd"/>
</dbReference>
<evidence type="ECO:0000256" key="3">
    <source>
        <dbReference type="ARBA" id="ARBA00022490"/>
    </source>
</evidence>
<evidence type="ECO:0000313" key="13">
    <source>
        <dbReference type="Proteomes" id="UP001049176"/>
    </source>
</evidence>
<name>A0A9P7RPF9_9AGAR</name>
<proteinExistence type="inferred from homology"/>
<dbReference type="SUPFAM" id="SSF52218">
    <property type="entry name" value="Flavoproteins"/>
    <property type="match status" value="1"/>
</dbReference>
<sequence>MSNDDDRTILILYATETGTSQDVADGIARYCRRGHIRSRVLSMDQYSPADLISENLVIFAVSTTGSGIEPRSMAELWSMLLRSDLPENLFEDLQFAVFGLGDTSYEKFCWPAKKLSRRLKSLGAEEICPLGEGDEQHRLGIDGALDLWIESLLEAILQLLPLPPGLELLPTDTVPPARVSFSVASDNAPVEDPLDRAEGYHFATLRCNDRITSHDWFQDVRHLEFTFEDDIRYSPGDVAVVHPVAPPEQVEDFMSSMGWEDISDDHFEISHIYQDQSLPDHLPYKLCLRDIFTRYLDFNSVPRRSFFQYLRYFTKEEAEIERLDEFLAESGADDLYEYCYQVRRTIREVLSEFRGVRIPKQYVFDVFPPLRPRQFSIASSIKKHPRQIHLCVAIVKYRTKLRVPRQGVCSMYLSTLESGDAIKIGIKAGFMKLPSTNQPIICVGPGTGVAPMRAVLQERIKNQSYNNTLYFGCRSAYKDQHYKTEWKACVTANELTYRVACSRDGPEGAKRTYVQDLIREDSKRIWELLDMEQACILISGSSNKMPAAVKEALQSAVELHGEKTPGDAAEYIRLLERNGRLSEECWS</sequence>
<dbReference type="Gene3D" id="2.40.30.10">
    <property type="entry name" value="Translation factors"/>
    <property type="match status" value="1"/>
</dbReference>
<dbReference type="InterPro" id="IPR023173">
    <property type="entry name" value="NADPH_Cyt_P450_Rdtase_alpha"/>
</dbReference>
<feature type="binding site" evidence="9">
    <location>
        <begin position="15"/>
        <end position="20"/>
    </location>
    <ligand>
        <name>FMN</name>
        <dbReference type="ChEBI" id="CHEBI:58210"/>
    </ligand>
</feature>
<dbReference type="InterPro" id="IPR028879">
    <property type="entry name" value="NDOR1"/>
</dbReference>
<dbReference type="InterPro" id="IPR003097">
    <property type="entry name" value="CysJ-like_FAD-binding"/>
</dbReference>
<feature type="binding site" evidence="9">
    <location>
        <begin position="407"/>
        <end position="410"/>
    </location>
    <ligand>
        <name>FAD</name>
        <dbReference type="ChEBI" id="CHEBI:57692"/>
    </ligand>
</feature>
<feature type="binding site" evidence="9">
    <location>
        <begin position="511"/>
        <end position="515"/>
    </location>
    <ligand>
        <name>NADP(+)</name>
        <dbReference type="ChEBI" id="CHEBI:58349"/>
    </ligand>
</feature>
<dbReference type="AlphaFoldDB" id="A0A9P7RPF9"/>
<feature type="binding site" evidence="9">
    <location>
        <position position="343"/>
    </location>
    <ligand>
        <name>FAD</name>
        <dbReference type="ChEBI" id="CHEBI:57692"/>
    </ligand>
</feature>
<comment type="caution">
    <text evidence="9">Lacks conserved residue(s) required for the propagation of feature annotation.</text>
</comment>
<comment type="catalytic activity">
    <reaction evidence="9">
        <text>2 oxidized [2Fe-2S]-[protein] + NADPH = 2 reduced [2Fe-2S]-[protein] + NADP(+) + H(+)</text>
        <dbReference type="Rhea" id="RHEA:67716"/>
        <dbReference type="Rhea" id="RHEA-COMP:17327"/>
        <dbReference type="Rhea" id="RHEA-COMP:17328"/>
        <dbReference type="ChEBI" id="CHEBI:15378"/>
        <dbReference type="ChEBI" id="CHEBI:33737"/>
        <dbReference type="ChEBI" id="CHEBI:33738"/>
        <dbReference type="ChEBI" id="CHEBI:57783"/>
        <dbReference type="ChEBI" id="CHEBI:58349"/>
    </reaction>
</comment>
<dbReference type="Gene3D" id="3.40.50.80">
    <property type="entry name" value="Nucleotide-binding domain of ferredoxin-NADP reductase (FNR) module"/>
    <property type="match status" value="1"/>
</dbReference>
<feature type="binding site" evidence="9">
    <location>
        <position position="135"/>
    </location>
    <ligand>
        <name>FMN</name>
        <dbReference type="ChEBI" id="CHEBI:58210"/>
    </ligand>
</feature>
<dbReference type="InterPro" id="IPR001433">
    <property type="entry name" value="OxRdtase_FAD/NAD-bd"/>
</dbReference>
<reference evidence="12" key="1">
    <citation type="journal article" date="2021" name="Genome Biol. Evol.">
        <title>The assembled and annotated genome of the fairy-ring fungus Marasmius oreades.</title>
        <authorList>
            <person name="Hiltunen M."/>
            <person name="Ament-Velasquez S.L."/>
            <person name="Johannesson H."/>
        </authorList>
    </citation>
    <scope>NUCLEOTIDE SEQUENCE</scope>
    <source>
        <strain evidence="12">03SP1</strain>
    </source>
</reference>
<evidence type="ECO:0000256" key="2">
    <source>
        <dbReference type="ARBA" id="ARBA00001974"/>
    </source>
</evidence>
<dbReference type="Pfam" id="PF00667">
    <property type="entry name" value="FAD_binding_1"/>
    <property type="match status" value="1"/>
</dbReference>
<dbReference type="InterPro" id="IPR029039">
    <property type="entry name" value="Flavoprotein-like_sf"/>
</dbReference>
<dbReference type="Gene3D" id="3.40.50.360">
    <property type="match status" value="1"/>
</dbReference>
<feature type="binding site" evidence="9">
    <location>
        <begin position="100"/>
        <end position="109"/>
    </location>
    <ligand>
        <name>FMN</name>
        <dbReference type="ChEBI" id="CHEBI:58210"/>
    </ligand>
</feature>
<dbReference type="OrthoDB" id="1856718at2759"/>
<dbReference type="PANTHER" id="PTHR19384">
    <property type="entry name" value="NITRIC OXIDE SYNTHASE-RELATED"/>
    <property type="match status" value="1"/>
</dbReference>
<evidence type="ECO:0000259" key="10">
    <source>
        <dbReference type="PROSITE" id="PS50902"/>
    </source>
</evidence>
<evidence type="ECO:0000256" key="6">
    <source>
        <dbReference type="ARBA" id="ARBA00022827"/>
    </source>
</evidence>
<evidence type="ECO:0000256" key="1">
    <source>
        <dbReference type="ARBA" id="ARBA00001917"/>
    </source>
</evidence>
<feature type="domain" description="FAD-binding FR-type" evidence="11">
    <location>
        <begin position="198"/>
        <end position="434"/>
    </location>
</feature>
<evidence type="ECO:0000256" key="5">
    <source>
        <dbReference type="ARBA" id="ARBA00022643"/>
    </source>
</evidence>
<feature type="binding site" evidence="9">
    <location>
        <position position="447"/>
    </location>
    <ligand>
        <name>NADP(+)</name>
        <dbReference type="ChEBI" id="CHEBI:58349"/>
    </ligand>
</feature>
<dbReference type="InterPro" id="IPR008254">
    <property type="entry name" value="Flavodoxin/NO_synth"/>
</dbReference>
<comment type="similarity">
    <text evidence="9">In the C-terminal section; belongs to the flavoprotein pyridine nucleotide cytochrome reductase family.</text>
</comment>
<comment type="cofactor">
    <cofactor evidence="1 9">
        <name>FMN</name>
        <dbReference type="ChEBI" id="CHEBI:58210"/>
    </cofactor>
</comment>
<dbReference type="GO" id="GO:0005739">
    <property type="term" value="C:mitochondrion"/>
    <property type="evidence" value="ECO:0007669"/>
    <property type="project" value="UniProtKB-SubCell"/>
</dbReference>
<dbReference type="InterPro" id="IPR017927">
    <property type="entry name" value="FAD-bd_FR_type"/>
</dbReference>
<feature type="binding site" evidence="9">
    <location>
        <begin position="502"/>
        <end position="503"/>
    </location>
    <ligand>
        <name>NADP(+)</name>
        <dbReference type="ChEBI" id="CHEBI:58349"/>
    </ligand>
</feature>
<evidence type="ECO:0000256" key="9">
    <source>
        <dbReference type="HAMAP-Rule" id="MF_03178"/>
    </source>
</evidence>
<keyword evidence="13" id="KW-1185">Reference proteome</keyword>
<comment type="function">
    <text evidence="9">NADPH-dependent reductase which is a central component of the cytosolic iron-sulfur (Fe-S) protein assembly (CIA) machinery. Transfers electrons from NADPH via its FAD and FMN prosthetic groups to the [2Fe-2S] cluster of DRE2, another key component of the CIA machinery. In turn, this reduced cluster provides electrons for assembly of cytosolic iron-sulfur cluster proteins. Positively controls H(2)O(2)-induced cell death.</text>
</comment>
<evidence type="ECO:0000256" key="4">
    <source>
        <dbReference type="ARBA" id="ARBA00022630"/>
    </source>
</evidence>
<dbReference type="GO" id="GO:0005829">
    <property type="term" value="C:cytosol"/>
    <property type="evidence" value="ECO:0007669"/>
    <property type="project" value="TreeGrafter"/>
</dbReference>
<keyword evidence="6 9" id="KW-0274">FAD</keyword>
<accession>A0A9P7RPF9</accession>
<evidence type="ECO:0000256" key="7">
    <source>
        <dbReference type="ARBA" id="ARBA00022857"/>
    </source>
</evidence>
<dbReference type="Pfam" id="PF00175">
    <property type="entry name" value="NAD_binding_1"/>
    <property type="match status" value="1"/>
</dbReference>
<dbReference type="InterPro" id="IPR001094">
    <property type="entry name" value="Flavdoxin-like"/>
</dbReference>
<dbReference type="InterPro" id="IPR001709">
    <property type="entry name" value="Flavoprot_Pyr_Nucl_cyt_Rdtase"/>
</dbReference>
<dbReference type="PANTHER" id="PTHR19384:SF10">
    <property type="entry name" value="NADPH-DEPENDENT DIFLAVIN OXIDOREDUCTASE 1"/>
    <property type="match status" value="1"/>
</dbReference>
<protein>
    <recommendedName>
        <fullName evidence="9">NADPH-dependent diflavin oxidoreductase 1</fullName>
        <ecNumber evidence="9">1.18.1.-</ecNumber>
    </recommendedName>
    <alternativeName>
        <fullName evidence="9">NADPH-dependent FMN and FAD-containing oxidoreductase</fullName>
    </alternativeName>
</protein>
<keyword evidence="3 9" id="KW-0963">Cytoplasm</keyword>
<organism evidence="12 13">
    <name type="scientific">Marasmius oreades</name>
    <name type="common">fairy-ring Marasmius</name>
    <dbReference type="NCBI Taxonomy" id="181124"/>
    <lineage>
        <taxon>Eukaryota</taxon>
        <taxon>Fungi</taxon>
        <taxon>Dikarya</taxon>
        <taxon>Basidiomycota</taxon>
        <taxon>Agaricomycotina</taxon>
        <taxon>Agaricomycetes</taxon>
        <taxon>Agaricomycetidae</taxon>
        <taxon>Agaricales</taxon>
        <taxon>Marasmiineae</taxon>
        <taxon>Marasmiaceae</taxon>
        <taxon>Marasmius</taxon>
    </lineage>
</organism>